<keyword evidence="3" id="KW-1185">Reference proteome</keyword>
<dbReference type="Proteomes" id="UP000245206">
    <property type="component" value="Unassembled WGS sequence"/>
</dbReference>
<evidence type="ECO:0000313" key="3">
    <source>
        <dbReference type="Proteomes" id="UP000245206"/>
    </source>
</evidence>
<dbReference type="OrthoDB" id="9874126at2"/>
<dbReference type="RefSeq" id="WP_108961368.1">
    <property type="nucleotide sequence ID" value="NZ_BFAZ01000011.1"/>
</dbReference>
<evidence type="ECO:0000313" key="2">
    <source>
        <dbReference type="EMBL" id="GBF44396.1"/>
    </source>
</evidence>
<comment type="caution">
    <text evidence="2">The sequence shown here is derived from an EMBL/GenBank/DDBJ whole genome shotgun (WGS) entry which is preliminary data.</text>
</comment>
<sequence>MKLIERLRLLIQANVPGLIFCVIGIFAILFFRESLKDLFHSPRIPVVIQNSGKKANYGPDITFLECLGIQHSCIYDNIRSGTEKFIIENCEDENFCTLEISTYKNRKRK</sequence>
<proteinExistence type="predicted"/>
<gene>
    <name evidence="2" type="ORF">LPTSP2_36990</name>
</gene>
<dbReference type="EMBL" id="BFAZ01000011">
    <property type="protein sequence ID" value="GBF44396.1"/>
    <property type="molecule type" value="Genomic_DNA"/>
</dbReference>
<protein>
    <submittedName>
        <fullName evidence="2">Uncharacterized protein</fullName>
    </submittedName>
</protein>
<reference evidence="3" key="1">
    <citation type="journal article" date="2019" name="Microbiol. Immunol.">
        <title>Molecular and phenotypic characterization of Leptospira johnsonii sp. nov., Leptospira ellinghausenii sp. nov. and Leptospira ryugenii sp. nov. isolated from soil and water in Japan.</title>
        <authorList>
            <person name="Masuzawa T."/>
            <person name="Saito M."/>
            <person name="Nakao R."/>
            <person name="Nikaido Y."/>
            <person name="Matsumoto M."/>
            <person name="Ogawa M."/>
            <person name="Yokoyama M."/>
            <person name="Hidaka Y."/>
            <person name="Tomita J."/>
            <person name="Sakakibara K."/>
            <person name="Suzuki K."/>
            <person name="Yasuda S."/>
            <person name="Sato H."/>
            <person name="Yamaguchi M."/>
            <person name="Yoshida S.I."/>
            <person name="Koizumi N."/>
            <person name="Kawamura Y."/>
        </authorList>
    </citation>
    <scope>NUCLEOTIDE SEQUENCE [LARGE SCALE GENOMIC DNA]</scope>
    <source>
        <strain evidence="3">E18</strain>
    </source>
</reference>
<accession>A0A2P2DIC4</accession>
<dbReference type="AlphaFoldDB" id="A0A2P2DIC4"/>
<name>A0A2P2DIC4_9LEPT</name>
<feature type="transmembrane region" description="Helical" evidence="1">
    <location>
        <begin position="9"/>
        <end position="31"/>
    </location>
</feature>
<keyword evidence="1" id="KW-0472">Membrane</keyword>
<keyword evidence="1" id="KW-1133">Transmembrane helix</keyword>
<keyword evidence="1" id="KW-0812">Transmembrane</keyword>
<organism evidence="2 3">
    <name type="scientific">Leptospira ellinghausenii</name>
    <dbReference type="NCBI Taxonomy" id="1917822"/>
    <lineage>
        <taxon>Bacteria</taxon>
        <taxon>Pseudomonadati</taxon>
        <taxon>Spirochaetota</taxon>
        <taxon>Spirochaetia</taxon>
        <taxon>Leptospirales</taxon>
        <taxon>Leptospiraceae</taxon>
        <taxon>Leptospira</taxon>
    </lineage>
</organism>
<evidence type="ECO:0000256" key="1">
    <source>
        <dbReference type="SAM" id="Phobius"/>
    </source>
</evidence>